<dbReference type="InterPro" id="IPR028966">
    <property type="entry name" value="Imm72"/>
</dbReference>
<feature type="domain" description="Immunity protein 72" evidence="1">
    <location>
        <begin position="217"/>
        <end position="296"/>
    </location>
</feature>
<dbReference type="EMBL" id="PDDY01000004">
    <property type="protein sequence ID" value="PEH39371.1"/>
    <property type="molecule type" value="Genomic_DNA"/>
</dbReference>
<dbReference type="Pfam" id="PF15602">
    <property type="entry name" value="Imm71"/>
    <property type="match status" value="1"/>
</dbReference>
<gene>
    <name evidence="3" type="ORF">CRM94_34390</name>
</gene>
<evidence type="ECO:0000313" key="3">
    <source>
        <dbReference type="EMBL" id="PEH39371.1"/>
    </source>
</evidence>
<feature type="domain" description="Immunity protein 71" evidence="2">
    <location>
        <begin position="12"/>
        <end position="196"/>
    </location>
</feature>
<reference evidence="4" key="1">
    <citation type="submission" date="2017-09" db="EMBL/GenBank/DDBJ databases">
        <title>FDA dAtabase for Regulatory Grade micrObial Sequences (FDA-ARGOS): Supporting development and validation of Infectious Disease Dx tests.</title>
        <authorList>
            <person name="Minogue T."/>
            <person name="Wolcott M."/>
            <person name="Wasieloski L."/>
            <person name="Aguilar W."/>
            <person name="Moore D."/>
            <person name="Tallon L."/>
            <person name="Sadzewicz L."/>
            <person name="Ott S."/>
            <person name="Zhao X."/>
            <person name="Nagaraj S."/>
            <person name="Vavikolanu K."/>
            <person name="Aluvathingal J."/>
            <person name="Nadendla S."/>
            <person name="Sichtig H."/>
        </authorList>
    </citation>
    <scope>NUCLEOTIDE SEQUENCE [LARGE SCALE GENOMIC DNA]</scope>
    <source>
        <strain evidence="4">FDAARGOS_390</strain>
    </source>
</reference>
<sequence>MMLNTLAMTDAQEHDARDKAFYLLKKWTSLTFLEQAVRLYRDFLGAYAQQLNSPSPNQEELEEAYTHDFLGALVQMDQGIDVLRQGLDKRSAYDVLIIGSERGGDLLFGRSAAEIGRKYDPFFHALGLKNNNFRDPDYATGFVEGVWIERLMCYALNCSIGFGFEGLLAYGTRTDGGTRVFEHWTYESLFQDAPLPAWRYWPPGRNYPVDLPSCPSKNKSRDGEIESGQEIPVEGIWEPWFPAGKVGCPNYFLKGSIAHKYMLEGTNDEHVVQWRLLWEDRRYQDGSIPEEEATYFPQAVMQQNLRALPGETCQRTGHWQKPGHEGFGVRRSWRADARPSTHLMGYGHLALCRSPTGSLSRFAQDWGNRLEGDHEATPAMVTIFMTIHHSNW</sequence>
<evidence type="ECO:0000259" key="2">
    <source>
        <dbReference type="Pfam" id="PF15602"/>
    </source>
</evidence>
<protein>
    <recommendedName>
        <fullName evidence="5">Immunity protein 72 domain-containing protein</fullName>
    </recommendedName>
</protein>
<dbReference type="InterPro" id="IPR028950">
    <property type="entry name" value="Imm71"/>
</dbReference>
<organism evidence="3 4">
    <name type="scientific">Burkholderia gladioli</name>
    <name type="common">Pseudomonas marginata</name>
    <name type="synonym">Phytomonas marginata</name>
    <dbReference type="NCBI Taxonomy" id="28095"/>
    <lineage>
        <taxon>Bacteria</taxon>
        <taxon>Pseudomonadati</taxon>
        <taxon>Pseudomonadota</taxon>
        <taxon>Betaproteobacteria</taxon>
        <taxon>Burkholderiales</taxon>
        <taxon>Burkholderiaceae</taxon>
        <taxon>Burkholderia</taxon>
    </lineage>
</organism>
<name>A0A2A7S717_BURGA</name>
<dbReference type="RefSeq" id="WP_098154457.1">
    <property type="nucleotide sequence ID" value="NZ_CP065595.1"/>
</dbReference>
<dbReference type="AlphaFoldDB" id="A0A2A7S717"/>
<accession>A0A2A7S717</accession>
<dbReference type="Proteomes" id="UP000220629">
    <property type="component" value="Unassembled WGS sequence"/>
</dbReference>
<dbReference type="Pfam" id="PF15584">
    <property type="entry name" value="Imm72"/>
    <property type="match status" value="1"/>
</dbReference>
<evidence type="ECO:0000259" key="1">
    <source>
        <dbReference type="Pfam" id="PF15584"/>
    </source>
</evidence>
<evidence type="ECO:0000313" key="4">
    <source>
        <dbReference type="Proteomes" id="UP000220629"/>
    </source>
</evidence>
<proteinExistence type="predicted"/>
<evidence type="ECO:0008006" key="5">
    <source>
        <dbReference type="Google" id="ProtNLM"/>
    </source>
</evidence>
<comment type="caution">
    <text evidence="3">The sequence shown here is derived from an EMBL/GenBank/DDBJ whole genome shotgun (WGS) entry which is preliminary data.</text>
</comment>